<keyword evidence="1" id="KW-0808">Transferase</keyword>
<evidence type="ECO:0000259" key="4">
    <source>
        <dbReference type="Pfam" id="PF08545"/>
    </source>
</evidence>
<dbReference type="InterPro" id="IPR013747">
    <property type="entry name" value="ACP_syn_III_C"/>
</dbReference>
<dbReference type="Pfam" id="PF08541">
    <property type="entry name" value="ACP_syn_III_C"/>
    <property type="match status" value="1"/>
</dbReference>
<evidence type="ECO:0000313" key="5">
    <source>
        <dbReference type="EMBL" id="GGH01677.1"/>
    </source>
</evidence>
<comment type="caution">
    <text evidence="5">The sequence shown here is derived from an EMBL/GenBank/DDBJ whole genome shotgun (WGS) entry which is preliminary data.</text>
</comment>
<dbReference type="Pfam" id="PF08545">
    <property type="entry name" value="ACP_syn_III"/>
    <property type="match status" value="1"/>
</dbReference>
<evidence type="ECO:0000259" key="3">
    <source>
        <dbReference type="Pfam" id="PF08541"/>
    </source>
</evidence>
<dbReference type="GO" id="GO:0004315">
    <property type="term" value="F:3-oxoacyl-[acyl-carrier-protein] synthase activity"/>
    <property type="evidence" value="ECO:0007669"/>
    <property type="project" value="InterPro"/>
</dbReference>
<evidence type="ECO:0000256" key="1">
    <source>
        <dbReference type="ARBA" id="ARBA00022679"/>
    </source>
</evidence>
<dbReference type="InterPro" id="IPR013751">
    <property type="entry name" value="ACP_syn_III_N"/>
</dbReference>
<protein>
    <submittedName>
        <fullName evidence="5">3-oxoacyl-ACP synthase</fullName>
    </submittedName>
</protein>
<dbReference type="SUPFAM" id="SSF53901">
    <property type="entry name" value="Thiolase-like"/>
    <property type="match status" value="1"/>
</dbReference>
<dbReference type="AlphaFoldDB" id="A0A917I1U2"/>
<proteinExistence type="predicted"/>
<dbReference type="GO" id="GO:0044550">
    <property type="term" value="P:secondary metabolite biosynthetic process"/>
    <property type="evidence" value="ECO:0007669"/>
    <property type="project" value="TreeGrafter"/>
</dbReference>
<reference evidence="5" key="1">
    <citation type="journal article" date="2014" name="Int. J. Syst. Evol. Microbiol.">
        <title>Complete genome sequence of Corynebacterium casei LMG S-19264T (=DSM 44701T), isolated from a smear-ripened cheese.</title>
        <authorList>
            <consortium name="US DOE Joint Genome Institute (JGI-PGF)"/>
            <person name="Walter F."/>
            <person name="Albersmeier A."/>
            <person name="Kalinowski J."/>
            <person name="Ruckert C."/>
        </authorList>
    </citation>
    <scope>NUCLEOTIDE SEQUENCE</scope>
    <source>
        <strain evidence="5">CGMCC 1.15763</strain>
    </source>
</reference>
<sequence length="350" mass="39226">MNQKFQGIFIESIAACVPKKKITGADFDYLLDSKELRKFEKTTGILERRYVDENTTASDLGFMAAKKILESEKDLNEIKVLIFLSQTSDYKIPFTSNILQDRLGLSKETLCLDINAGCAGFVQGLSLAYAQASSIENGKVLLIVSETLSKILSPNDRSTTMLFGDAGSAALISRDSESNEKSYFNFFSDGKNYDAIIIPEGGYRNPFNSETLNWKEENTGNKSQKIHLTMDGPRVFDFTLREIPKSIEDLFKTNHLDKEDIDAFLFHQSNRFIIKQIASRLGVSNDKLLLNIDKFGNTSGVTIPLLMVTDIKKDKIYHKLLLSGYGSGLNWGNCIIPIGSNFKNYDLIEI</sequence>
<dbReference type="Gene3D" id="3.40.47.10">
    <property type="match status" value="1"/>
</dbReference>
<dbReference type="RefSeq" id="WP_188599239.1">
    <property type="nucleotide sequence ID" value="NZ_BMJW01000002.1"/>
</dbReference>
<accession>A0A917I1U2</accession>
<dbReference type="PANTHER" id="PTHR34069">
    <property type="entry name" value="3-OXOACYL-[ACYL-CARRIER-PROTEIN] SYNTHASE 3"/>
    <property type="match status" value="1"/>
</dbReference>
<dbReference type="Proteomes" id="UP000633278">
    <property type="component" value="Unassembled WGS sequence"/>
</dbReference>
<keyword evidence="2" id="KW-0012">Acyltransferase</keyword>
<dbReference type="InterPro" id="IPR016039">
    <property type="entry name" value="Thiolase-like"/>
</dbReference>
<evidence type="ECO:0000256" key="2">
    <source>
        <dbReference type="ARBA" id="ARBA00023315"/>
    </source>
</evidence>
<dbReference type="GO" id="GO:0006633">
    <property type="term" value="P:fatty acid biosynthetic process"/>
    <property type="evidence" value="ECO:0007669"/>
    <property type="project" value="InterPro"/>
</dbReference>
<dbReference type="PANTHER" id="PTHR34069:SF2">
    <property type="entry name" value="BETA-KETOACYL-[ACYL-CARRIER-PROTEIN] SYNTHASE III"/>
    <property type="match status" value="1"/>
</dbReference>
<gene>
    <name evidence="5" type="ORF">GCM10011416_20570</name>
</gene>
<name>A0A917I1U2_9FLAO</name>
<feature type="domain" description="Beta-ketoacyl-[acyl-carrier-protein] synthase III N-terminal" evidence="4">
    <location>
        <begin position="112"/>
        <end position="188"/>
    </location>
</feature>
<keyword evidence="6" id="KW-1185">Reference proteome</keyword>
<dbReference type="CDD" id="cd00830">
    <property type="entry name" value="KAS_III"/>
    <property type="match status" value="1"/>
</dbReference>
<evidence type="ECO:0000313" key="6">
    <source>
        <dbReference type="Proteomes" id="UP000633278"/>
    </source>
</evidence>
<organism evidence="5 6">
    <name type="scientific">Polaribacter pacificus</name>
    <dbReference type="NCBI Taxonomy" id="1775173"/>
    <lineage>
        <taxon>Bacteria</taxon>
        <taxon>Pseudomonadati</taxon>
        <taxon>Bacteroidota</taxon>
        <taxon>Flavobacteriia</taxon>
        <taxon>Flavobacteriales</taxon>
        <taxon>Flavobacteriaceae</taxon>
    </lineage>
</organism>
<reference evidence="5" key="2">
    <citation type="submission" date="2020-09" db="EMBL/GenBank/DDBJ databases">
        <authorList>
            <person name="Sun Q."/>
            <person name="Zhou Y."/>
        </authorList>
    </citation>
    <scope>NUCLEOTIDE SEQUENCE</scope>
    <source>
        <strain evidence="5">CGMCC 1.15763</strain>
    </source>
</reference>
<dbReference type="EMBL" id="BMJW01000002">
    <property type="protein sequence ID" value="GGH01677.1"/>
    <property type="molecule type" value="Genomic_DNA"/>
</dbReference>
<feature type="domain" description="Beta-ketoacyl-[acyl-carrier-protein] synthase III C-terminal" evidence="3">
    <location>
        <begin position="253"/>
        <end position="336"/>
    </location>
</feature>